<proteinExistence type="predicted"/>
<reference evidence="2" key="1">
    <citation type="submission" date="2007-05" db="EMBL/GenBank/DDBJ databases">
        <title>Complete sequence of Thermotoga petrophila RKU-1.</title>
        <authorList>
            <consortium name="US DOE Joint Genome Institute"/>
            <person name="Copeland A."/>
            <person name="Lucas S."/>
            <person name="Lapidus A."/>
            <person name="Barry K."/>
            <person name="Glavina del Rio T."/>
            <person name="Dalin E."/>
            <person name="Tice H."/>
            <person name="Pitluck S."/>
            <person name="Sims D."/>
            <person name="Brettin T."/>
            <person name="Bruce D."/>
            <person name="Detter J.C."/>
            <person name="Han C."/>
            <person name="Tapia R."/>
            <person name="Schmutz J."/>
            <person name="Larimer F."/>
            <person name="Land M."/>
            <person name="Hauser L."/>
            <person name="Kyrpides N."/>
            <person name="Mikhailova N."/>
            <person name="Nelson K."/>
            <person name="Gogarten J.P."/>
            <person name="Noll K."/>
            <person name="Richardson P."/>
        </authorList>
    </citation>
    <scope>NUCLEOTIDE SEQUENCE [LARGE SCALE GENOMIC DNA]</scope>
    <source>
        <strain evidence="2">ATCC BAA-488 / DSM 13995 / JCM 10881 / RKU-1</strain>
    </source>
</reference>
<evidence type="ECO:0000313" key="1">
    <source>
        <dbReference type="EMBL" id="ABQ46124.1"/>
    </source>
</evidence>
<dbReference type="PANTHER" id="PTHR36456:SF1">
    <property type="entry name" value="UPF0232 PROTEIN SCO3875"/>
    <property type="match status" value="1"/>
</dbReference>
<dbReference type="RefSeq" id="WP_011942798.1">
    <property type="nucleotide sequence ID" value="NC_009486.1"/>
</dbReference>
<organism evidence="1 2">
    <name type="scientific">Thermotoga petrophila (strain ATCC BAA-488 / DSM 13995 / JCM 10881 / RKU-1)</name>
    <dbReference type="NCBI Taxonomy" id="390874"/>
    <lineage>
        <taxon>Bacteria</taxon>
        <taxon>Thermotogati</taxon>
        <taxon>Thermotogota</taxon>
        <taxon>Thermotogae</taxon>
        <taxon>Thermotogales</taxon>
        <taxon>Thermotogaceae</taxon>
        <taxon>Thermotoga</taxon>
    </lineage>
</organism>
<dbReference type="Proteomes" id="UP000006558">
    <property type="component" value="Chromosome"/>
</dbReference>
<accession>A5IIV1</accession>
<dbReference type="HOGENOM" id="CLU_160523_3_1_0"/>
<dbReference type="STRING" id="390874.Tpet_0095"/>
<protein>
    <submittedName>
        <fullName evidence="1">Zn-ribbon-containing protein</fullName>
    </submittedName>
</protein>
<dbReference type="EMBL" id="CP000702">
    <property type="protein sequence ID" value="ABQ46124.1"/>
    <property type="molecule type" value="Genomic_DNA"/>
</dbReference>
<dbReference type="PANTHER" id="PTHR36456">
    <property type="entry name" value="UPF0232 PROTEIN SCO3875"/>
    <property type="match status" value="1"/>
</dbReference>
<dbReference type="AlphaFoldDB" id="A5IIV1"/>
<dbReference type="KEGG" id="tpt:Tpet_0095"/>
<dbReference type="eggNOG" id="COG5512">
    <property type="taxonomic scope" value="Bacteria"/>
</dbReference>
<name>A5IIV1_THEP1</name>
<sequence>MILLRQLFEELSTKQPLFFELKIKMLLSEWDKIVGPVIAKHTKVEKVENGTVYVVCDDSLWMTELSMQKDRLLRILNEKSGKELFKDIRFRRGKVDGKVLR</sequence>
<dbReference type="InterPro" id="IPR007922">
    <property type="entry name" value="DciA-like"/>
</dbReference>
<gene>
    <name evidence="1" type="ordered locus">Tpet_0095</name>
</gene>
<reference evidence="1 2" key="2">
    <citation type="journal article" date="2009" name="Proc. Natl. Acad. Sci. U.S.A.">
        <title>On the chimeric nature, thermophilic origin, and phylogenetic placement of the Thermotogales.</title>
        <authorList>
            <person name="Zhaxybayeva O."/>
            <person name="Swithers K.S."/>
            <person name="Lapierre P."/>
            <person name="Fournier G.P."/>
            <person name="Bickhart D.M."/>
            <person name="DeBoy R.T."/>
            <person name="Nelson K.E."/>
            <person name="Nesbo C.L."/>
            <person name="Doolittle W.F."/>
            <person name="Gogarten J.P."/>
            <person name="Noll K.M."/>
        </authorList>
    </citation>
    <scope>NUCLEOTIDE SEQUENCE [LARGE SCALE GENOMIC DNA]</scope>
    <source>
        <strain evidence="2">ATCC BAA-488 / DSM 13995 / JCM 10881 / RKU-1</strain>
    </source>
</reference>
<evidence type="ECO:0000313" key="2">
    <source>
        <dbReference type="Proteomes" id="UP000006558"/>
    </source>
</evidence>
<dbReference type="Pfam" id="PF05258">
    <property type="entry name" value="DciA"/>
    <property type="match status" value="1"/>
</dbReference>